<accession>A0AAU9PTW8</accession>
<proteinExistence type="predicted"/>
<comment type="caution">
    <text evidence="1">The sequence shown here is derived from an EMBL/GenBank/DDBJ whole genome shotgun (WGS) entry which is preliminary data.</text>
</comment>
<organism evidence="1 2">
    <name type="scientific">Lactuca virosa</name>
    <dbReference type="NCBI Taxonomy" id="75947"/>
    <lineage>
        <taxon>Eukaryota</taxon>
        <taxon>Viridiplantae</taxon>
        <taxon>Streptophyta</taxon>
        <taxon>Embryophyta</taxon>
        <taxon>Tracheophyta</taxon>
        <taxon>Spermatophyta</taxon>
        <taxon>Magnoliopsida</taxon>
        <taxon>eudicotyledons</taxon>
        <taxon>Gunneridae</taxon>
        <taxon>Pentapetalae</taxon>
        <taxon>asterids</taxon>
        <taxon>campanulids</taxon>
        <taxon>Asterales</taxon>
        <taxon>Asteraceae</taxon>
        <taxon>Cichorioideae</taxon>
        <taxon>Cichorieae</taxon>
        <taxon>Lactucinae</taxon>
        <taxon>Lactuca</taxon>
    </lineage>
</organism>
<evidence type="ECO:0000313" key="1">
    <source>
        <dbReference type="EMBL" id="CAH1453066.1"/>
    </source>
</evidence>
<sequence length="80" mass="9163">MERSQLDAQTVDVDAPQIVDVDLDVDEGDNEKVADNKGGGHRVSWMNGELVKRFTWMWTEDSCLHVLVVIDYFTITDFVF</sequence>
<keyword evidence="2" id="KW-1185">Reference proteome</keyword>
<evidence type="ECO:0000313" key="2">
    <source>
        <dbReference type="Proteomes" id="UP001157418"/>
    </source>
</evidence>
<name>A0AAU9PTW8_9ASTR</name>
<dbReference type="AlphaFoldDB" id="A0AAU9PTW8"/>
<reference evidence="1 2" key="1">
    <citation type="submission" date="2022-01" db="EMBL/GenBank/DDBJ databases">
        <authorList>
            <person name="Xiong W."/>
            <person name="Schranz E."/>
        </authorList>
    </citation>
    <scope>NUCLEOTIDE SEQUENCE [LARGE SCALE GENOMIC DNA]</scope>
</reference>
<gene>
    <name evidence="1" type="ORF">LVIROSA_LOCUS38340</name>
</gene>
<dbReference type="EMBL" id="CAKMRJ010005745">
    <property type="protein sequence ID" value="CAH1453066.1"/>
    <property type="molecule type" value="Genomic_DNA"/>
</dbReference>
<protein>
    <submittedName>
        <fullName evidence="1">Uncharacterized protein</fullName>
    </submittedName>
</protein>
<dbReference type="Proteomes" id="UP001157418">
    <property type="component" value="Unassembled WGS sequence"/>
</dbReference>